<dbReference type="Gene3D" id="3.30.70.100">
    <property type="match status" value="1"/>
</dbReference>
<comment type="similarity">
    <text evidence="1 5">Belongs to the acylphosphatase family.</text>
</comment>
<feature type="domain" description="Acylphosphatase-like" evidence="6">
    <location>
        <begin position="15"/>
        <end position="102"/>
    </location>
</feature>
<evidence type="ECO:0000256" key="4">
    <source>
        <dbReference type="PROSITE-ProRule" id="PRU00520"/>
    </source>
</evidence>
<sequence length="105" mass="12177">MQSNESRRCSVSDARVHTVVCGVVQGVNFRYFTVRLAQRLNLTGWVRNLGYERVETVAEGPRDALNAFLEELRIGPSSARVTRVDVEWQKPTHEFSDFRVTYEEW</sequence>
<organism evidence="7 8">
    <name type="scientific">candidate division TA06 bacterium B3_TA06</name>
    <dbReference type="NCBI Taxonomy" id="2012487"/>
    <lineage>
        <taxon>Bacteria</taxon>
        <taxon>Bacteria division TA06</taxon>
    </lineage>
</organism>
<accession>A0A532VAV5</accession>
<evidence type="ECO:0000259" key="6">
    <source>
        <dbReference type="PROSITE" id="PS51160"/>
    </source>
</evidence>
<dbReference type="EMBL" id="NJBO01000001">
    <property type="protein sequence ID" value="TKJ44301.1"/>
    <property type="molecule type" value="Genomic_DNA"/>
</dbReference>
<dbReference type="AlphaFoldDB" id="A0A532VAV5"/>
<feature type="active site" evidence="4">
    <location>
        <position position="30"/>
    </location>
</feature>
<dbReference type="Proteomes" id="UP000317778">
    <property type="component" value="Unassembled WGS sequence"/>
</dbReference>
<dbReference type="InterPro" id="IPR020456">
    <property type="entry name" value="Acylphosphatase"/>
</dbReference>
<dbReference type="SUPFAM" id="SSF54975">
    <property type="entry name" value="Acylphosphatase/BLUF domain-like"/>
    <property type="match status" value="1"/>
</dbReference>
<reference evidence="7 8" key="1">
    <citation type="submission" date="2017-06" db="EMBL/GenBank/DDBJ databases">
        <title>Novel microbial phyla capable of carbon fixation and sulfur reduction in deep-sea sediments.</title>
        <authorList>
            <person name="Huang J."/>
            <person name="Baker B."/>
            <person name="Wang Y."/>
        </authorList>
    </citation>
    <scope>NUCLEOTIDE SEQUENCE [LARGE SCALE GENOMIC DNA]</scope>
    <source>
        <strain evidence="7">B3_TA06</strain>
    </source>
</reference>
<keyword evidence="4 7" id="KW-0378">Hydrolase</keyword>
<dbReference type="Pfam" id="PF00708">
    <property type="entry name" value="Acylphosphatase"/>
    <property type="match status" value="1"/>
</dbReference>
<evidence type="ECO:0000256" key="2">
    <source>
        <dbReference type="ARBA" id="ARBA00012150"/>
    </source>
</evidence>
<dbReference type="PROSITE" id="PS51160">
    <property type="entry name" value="ACYLPHOSPHATASE_3"/>
    <property type="match status" value="1"/>
</dbReference>
<name>A0A532VAV5_UNCT6</name>
<proteinExistence type="inferred from homology"/>
<evidence type="ECO:0000313" key="7">
    <source>
        <dbReference type="EMBL" id="TKJ44301.1"/>
    </source>
</evidence>
<dbReference type="GO" id="GO:0003998">
    <property type="term" value="F:acylphosphatase activity"/>
    <property type="evidence" value="ECO:0007669"/>
    <property type="project" value="UniProtKB-EC"/>
</dbReference>
<evidence type="ECO:0000256" key="1">
    <source>
        <dbReference type="ARBA" id="ARBA00005614"/>
    </source>
</evidence>
<comment type="caution">
    <text evidence="7">The sequence shown here is derived from an EMBL/GenBank/DDBJ whole genome shotgun (WGS) entry which is preliminary data.</text>
</comment>
<dbReference type="PANTHER" id="PTHR47268">
    <property type="entry name" value="ACYLPHOSPHATASE"/>
    <property type="match status" value="1"/>
</dbReference>
<comment type="catalytic activity">
    <reaction evidence="3 4">
        <text>an acyl phosphate + H2O = a carboxylate + phosphate + H(+)</text>
        <dbReference type="Rhea" id="RHEA:14965"/>
        <dbReference type="ChEBI" id="CHEBI:15377"/>
        <dbReference type="ChEBI" id="CHEBI:15378"/>
        <dbReference type="ChEBI" id="CHEBI:29067"/>
        <dbReference type="ChEBI" id="CHEBI:43474"/>
        <dbReference type="ChEBI" id="CHEBI:59918"/>
        <dbReference type="EC" id="3.6.1.7"/>
    </reaction>
</comment>
<dbReference type="InterPro" id="IPR001792">
    <property type="entry name" value="Acylphosphatase-like_dom"/>
</dbReference>
<evidence type="ECO:0000256" key="3">
    <source>
        <dbReference type="ARBA" id="ARBA00047645"/>
    </source>
</evidence>
<evidence type="ECO:0000256" key="5">
    <source>
        <dbReference type="RuleBase" id="RU004168"/>
    </source>
</evidence>
<protein>
    <recommendedName>
        <fullName evidence="2 4">acylphosphatase</fullName>
        <ecNumber evidence="2 4">3.6.1.7</ecNumber>
    </recommendedName>
</protein>
<feature type="active site" evidence="4">
    <location>
        <position position="48"/>
    </location>
</feature>
<dbReference type="PANTHER" id="PTHR47268:SF4">
    <property type="entry name" value="ACYLPHOSPHATASE"/>
    <property type="match status" value="1"/>
</dbReference>
<evidence type="ECO:0000313" key="8">
    <source>
        <dbReference type="Proteomes" id="UP000317778"/>
    </source>
</evidence>
<dbReference type="PROSITE" id="PS00150">
    <property type="entry name" value="ACYLPHOSPHATASE_1"/>
    <property type="match status" value="1"/>
</dbReference>
<dbReference type="InterPro" id="IPR036046">
    <property type="entry name" value="Acylphosphatase-like_dom_sf"/>
</dbReference>
<dbReference type="EC" id="3.6.1.7" evidence="2 4"/>
<gene>
    <name evidence="7" type="ORF">CEE36_00755</name>
</gene>
<dbReference type="InterPro" id="IPR017968">
    <property type="entry name" value="Acylphosphatase_CS"/>
</dbReference>